<dbReference type="Gene3D" id="3.40.50.150">
    <property type="entry name" value="Vaccinia Virus protein VP39"/>
    <property type="match status" value="1"/>
</dbReference>
<protein>
    <recommendedName>
        <fullName evidence="3">Methyltransferase domain-containing protein</fullName>
    </recommendedName>
</protein>
<reference evidence="1 2" key="1">
    <citation type="journal article" date="2007" name="Appl. Environ. Microbiol.">
        <title>Genome sequence of the cellulolytic gliding bacterium Cytophaga hutchinsonii.</title>
        <authorList>
            <person name="Xie G."/>
            <person name="Bruce D.C."/>
            <person name="Challacombe J.F."/>
            <person name="Chertkov O."/>
            <person name="Detter J.C."/>
            <person name="Gilna P."/>
            <person name="Han C.S."/>
            <person name="Lucas S."/>
            <person name="Misra M."/>
            <person name="Myers G.L."/>
            <person name="Richardson P."/>
            <person name="Tapia R."/>
            <person name="Thayer N."/>
            <person name="Thompson L.S."/>
            <person name="Brettin T.S."/>
            <person name="Henrissat B."/>
            <person name="Wilson D.B."/>
            <person name="McBride M.J."/>
        </authorList>
    </citation>
    <scope>NUCLEOTIDE SEQUENCE [LARGE SCALE GENOMIC DNA]</scope>
    <source>
        <strain evidence="2">ATCC 33406 / DSM 1761 / CIP 103989 / NBRC 15051 / NCIMB 9469 / D465</strain>
    </source>
</reference>
<accession>A0A6N4SPN3</accession>
<dbReference type="Pfam" id="PF13489">
    <property type="entry name" value="Methyltransf_23"/>
    <property type="match status" value="1"/>
</dbReference>
<dbReference type="Proteomes" id="UP000001822">
    <property type="component" value="Chromosome"/>
</dbReference>
<dbReference type="AlphaFoldDB" id="A0A6N4SPN3"/>
<name>A0A6N4SPN3_CYTH3</name>
<keyword evidence="2" id="KW-1185">Reference proteome</keyword>
<evidence type="ECO:0000313" key="1">
    <source>
        <dbReference type="EMBL" id="ABG58295.1"/>
    </source>
</evidence>
<sequence>MATYNERLFDGKSFRSKLHYARYLWVNSWIKRWELPSYSMLELGCYDGKTIDFLSNKPATYAGYDANWEGGLDIAKTKWSMHPDYSFHTCEKPADFSADDSMYEVSVCLETLEHIPAADLEAYIVQLSKKTKQYCLVSVPNEKGPVLFFKHIIKSITQEKAQTEAYTLKEFLYGSIGRLDKVARRDCGHKGFDYDALAVLLKKYFTILKTEAIPYPAIPHALGFNVGFILKKN</sequence>
<organism evidence="1 2">
    <name type="scientific">Cytophaga hutchinsonii (strain ATCC 33406 / DSM 1761 / CIP 103989 / NBRC 15051 / NCIMB 9469 / D465)</name>
    <dbReference type="NCBI Taxonomy" id="269798"/>
    <lineage>
        <taxon>Bacteria</taxon>
        <taxon>Pseudomonadati</taxon>
        <taxon>Bacteroidota</taxon>
        <taxon>Cytophagia</taxon>
        <taxon>Cytophagales</taxon>
        <taxon>Cytophagaceae</taxon>
        <taxon>Cytophaga</taxon>
    </lineage>
</organism>
<dbReference type="OrthoDB" id="1550770at2"/>
<dbReference type="InterPro" id="IPR029063">
    <property type="entry name" value="SAM-dependent_MTases_sf"/>
</dbReference>
<dbReference type="RefSeq" id="WP_011584410.1">
    <property type="nucleotide sequence ID" value="NC_008255.1"/>
</dbReference>
<dbReference type="EMBL" id="CP000383">
    <property type="protein sequence ID" value="ABG58295.1"/>
    <property type="molecule type" value="Genomic_DNA"/>
</dbReference>
<dbReference type="SUPFAM" id="SSF53335">
    <property type="entry name" value="S-adenosyl-L-methionine-dependent methyltransferases"/>
    <property type="match status" value="1"/>
</dbReference>
<proteinExistence type="predicted"/>
<dbReference type="KEGG" id="chu:CHU_1018"/>
<evidence type="ECO:0000313" key="2">
    <source>
        <dbReference type="Proteomes" id="UP000001822"/>
    </source>
</evidence>
<evidence type="ECO:0008006" key="3">
    <source>
        <dbReference type="Google" id="ProtNLM"/>
    </source>
</evidence>
<gene>
    <name evidence="1" type="ordered locus">CHU_1018</name>
</gene>